<protein>
    <submittedName>
        <fullName evidence="3">Uncharacterized protein</fullName>
    </submittedName>
</protein>
<evidence type="ECO:0000313" key="3">
    <source>
        <dbReference type="EMBL" id="KAJ8873860.1"/>
    </source>
</evidence>
<sequence>MRRAERQTKMAILVGWVDSWAALLHSEPGSTPAEGSLRIATHGKLTDIAVASGFSRVIPVIPVFVSMSRLHRLGLTCTFGTQFLKPFTSSYSSSYSTRSPNQTDEEEEVNPPMSTAHIMRTMSIMRTIHIMLTMSIIMSTPQIVRTMRIMRGAHHEHGAHHAHGHVTPTRERRQHSGYRLFTVTVHVVNNDLLIGSTSPIAPEEGRLWLTKLGTNFAKDERLQFWKYCIIQVLTRNATFRELQSVPVFRQRHAGSENTDPACRYLKTETDCSCRNVAFRQSHTPGSSAPTYERSTTVCPNHVQLTQKGSDLTGTRWCRPQTTRLPPRLTKINSRGVAPEFSHVGIVPDAAAGRRVFSGISRFPRPLHSGAAPYALRFTLLSIPRRQEPPKSHNSVGWTPACKVKKLGSDTGDTNTHAWRLIAPTSKVCSVSAVLGGCEGGRGWRMEVFSIARLSSHSHSPFQPIMKKAASSIRRWESEPDHLELSEEERDSDVRSPLTPAEAMRRNPLDVLLGDCVTSAQHRSTTERLSPVQANRLPPLFSHVGIACRTMPLAGEVFSGISRFSRPCIPALFRTHLASTLIGSQDLDVKSRPNLFTFHSLGYHPNNLKNMIENNAGKSNMAADGTGAPVPLPQSRYNPTTGIEFKLWYDLPERERERATRSVSLIEPLFQTDKQTPAYTREFGRISLAAASENSLFALTDTASYPPCKPQSTCLRTRNSAIEKWMFKAIVCAE</sequence>
<evidence type="ECO:0000256" key="1">
    <source>
        <dbReference type="SAM" id="MobiDB-lite"/>
    </source>
</evidence>
<comment type="caution">
    <text evidence="3">The sequence shown here is derived from an EMBL/GenBank/DDBJ whole genome shotgun (WGS) entry which is preliminary data.</text>
</comment>
<keyword evidence="2" id="KW-0472">Membrane</keyword>
<organism evidence="3 4">
    <name type="scientific">Dryococelus australis</name>
    <dbReference type="NCBI Taxonomy" id="614101"/>
    <lineage>
        <taxon>Eukaryota</taxon>
        <taxon>Metazoa</taxon>
        <taxon>Ecdysozoa</taxon>
        <taxon>Arthropoda</taxon>
        <taxon>Hexapoda</taxon>
        <taxon>Insecta</taxon>
        <taxon>Pterygota</taxon>
        <taxon>Neoptera</taxon>
        <taxon>Polyneoptera</taxon>
        <taxon>Phasmatodea</taxon>
        <taxon>Verophasmatodea</taxon>
        <taxon>Anareolatae</taxon>
        <taxon>Phasmatidae</taxon>
        <taxon>Eurycanthinae</taxon>
        <taxon>Dryococelus</taxon>
    </lineage>
</organism>
<keyword evidence="2" id="KW-0812">Transmembrane</keyword>
<reference evidence="3 4" key="1">
    <citation type="submission" date="2023-02" db="EMBL/GenBank/DDBJ databases">
        <title>LHISI_Scaffold_Assembly.</title>
        <authorList>
            <person name="Stuart O.P."/>
            <person name="Cleave R."/>
            <person name="Magrath M.J.L."/>
            <person name="Mikheyev A.S."/>
        </authorList>
    </citation>
    <scope>NUCLEOTIDE SEQUENCE [LARGE SCALE GENOMIC DNA]</scope>
    <source>
        <strain evidence="3">Daus_M_001</strain>
        <tissue evidence="3">Leg muscle</tissue>
    </source>
</reference>
<feature type="compositionally biased region" description="Low complexity" evidence="1">
    <location>
        <begin position="90"/>
        <end position="99"/>
    </location>
</feature>
<gene>
    <name evidence="3" type="ORF">PR048_024696</name>
</gene>
<feature type="region of interest" description="Disordered" evidence="1">
    <location>
        <begin position="90"/>
        <end position="111"/>
    </location>
</feature>
<dbReference type="EMBL" id="JARBHB010000010">
    <property type="protein sequence ID" value="KAJ8873860.1"/>
    <property type="molecule type" value="Genomic_DNA"/>
</dbReference>
<evidence type="ECO:0000313" key="4">
    <source>
        <dbReference type="Proteomes" id="UP001159363"/>
    </source>
</evidence>
<proteinExistence type="predicted"/>
<keyword evidence="4" id="KW-1185">Reference proteome</keyword>
<keyword evidence="2" id="KW-1133">Transmembrane helix</keyword>
<evidence type="ECO:0000256" key="2">
    <source>
        <dbReference type="SAM" id="Phobius"/>
    </source>
</evidence>
<accession>A0ABQ9GPA6</accession>
<feature type="region of interest" description="Disordered" evidence="1">
    <location>
        <begin position="478"/>
        <end position="500"/>
    </location>
</feature>
<name>A0ABQ9GPA6_9NEOP</name>
<feature type="transmembrane region" description="Helical" evidence="2">
    <location>
        <begin position="123"/>
        <end position="144"/>
    </location>
</feature>
<dbReference type="Proteomes" id="UP001159363">
    <property type="component" value="Chromosome 9"/>
</dbReference>